<proteinExistence type="predicted"/>
<gene>
    <name evidence="1" type="ORF">RRG08_041990</name>
</gene>
<keyword evidence="2" id="KW-1185">Reference proteome</keyword>
<dbReference type="AlphaFoldDB" id="A0AAE0YZP2"/>
<comment type="caution">
    <text evidence="1">The sequence shown here is derived from an EMBL/GenBank/DDBJ whole genome shotgun (WGS) entry which is preliminary data.</text>
</comment>
<accession>A0AAE0YZP2</accession>
<organism evidence="1 2">
    <name type="scientific">Elysia crispata</name>
    <name type="common">lettuce slug</name>
    <dbReference type="NCBI Taxonomy" id="231223"/>
    <lineage>
        <taxon>Eukaryota</taxon>
        <taxon>Metazoa</taxon>
        <taxon>Spiralia</taxon>
        <taxon>Lophotrochozoa</taxon>
        <taxon>Mollusca</taxon>
        <taxon>Gastropoda</taxon>
        <taxon>Heterobranchia</taxon>
        <taxon>Euthyneura</taxon>
        <taxon>Panpulmonata</taxon>
        <taxon>Sacoglossa</taxon>
        <taxon>Placobranchoidea</taxon>
        <taxon>Plakobranchidae</taxon>
        <taxon>Elysia</taxon>
    </lineage>
</organism>
<dbReference type="Proteomes" id="UP001283361">
    <property type="component" value="Unassembled WGS sequence"/>
</dbReference>
<protein>
    <submittedName>
        <fullName evidence="1">Uncharacterized protein</fullName>
    </submittedName>
</protein>
<sequence length="158" mass="17810">MRRKATRSASVKQGLFAALELSPKTPPFQLFSSPFDVYRGSIPLESDFCLGYHQCDRGMVPFLAHQYLDQWFIRSRLKDEVDERRRWHKRKANLFVAPLGILSFQCHSQGQSPRCARFEDRVSDICVLVLAAMPGARLGGRAAAASCSLLTPVTARPR</sequence>
<name>A0AAE0YZP2_9GAST</name>
<dbReference type="EMBL" id="JAWDGP010005045">
    <property type="protein sequence ID" value="KAK3760149.1"/>
    <property type="molecule type" value="Genomic_DNA"/>
</dbReference>
<reference evidence="1" key="1">
    <citation type="journal article" date="2023" name="G3 (Bethesda)">
        <title>A reference genome for the long-term kleptoplast-retaining sea slug Elysia crispata morphotype clarki.</title>
        <authorList>
            <person name="Eastman K.E."/>
            <person name="Pendleton A.L."/>
            <person name="Shaikh M.A."/>
            <person name="Suttiyut T."/>
            <person name="Ogas R."/>
            <person name="Tomko P."/>
            <person name="Gavelis G."/>
            <person name="Widhalm J.R."/>
            <person name="Wisecaver J.H."/>
        </authorList>
    </citation>
    <scope>NUCLEOTIDE SEQUENCE</scope>
    <source>
        <strain evidence="1">ECLA1</strain>
    </source>
</reference>
<evidence type="ECO:0000313" key="1">
    <source>
        <dbReference type="EMBL" id="KAK3760149.1"/>
    </source>
</evidence>
<evidence type="ECO:0000313" key="2">
    <source>
        <dbReference type="Proteomes" id="UP001283361"/>
    </source>
</evidence>